<reference evidence="2" key="1">
    <citation type="journal article" date="2023" name="Front. Plant Sci.">
        <title>Chromosomal-level genome assembly of Melastoma candidum provides insights into trichome evolution.</title>
        <authorList>
            <person name="Zhong Y."/>
            <person name="Wu W."/>
            <person name="Sun C."/>
            <person name="Zou P."/>
            <person name="Liu Y."/>
            <person name="Dai S."/>
            <person name="Zhou R."/>
        </authorList>
    </citation>
    <scope>NUCLEOTIDE SEQUENCE [LARGE SCALE GENOMIC DNA]</scope>
</reference>
<evidence type="ECO:0000313" key="2">
    <source>
        <dbReference type="Proteomes" id="UP001057402"/>
    </source>
</evidence>
<sequence>MEAIAKVIEKEREIFHHHHHGNDHDHHDHVPDGNVKSNVVHVNGADATTKTWRILSGENNWEGLLDPLDVDVRRLVIHYGDMVQATYDTFITQKVSRFAGASRYSEKDLFAKVGLEKGNPVKYSVTGFIYATSKVNIPEALFIKSLSREAWSRESNWMGYISVATDEGAALLGRRDIVITWRGTIQAMEWLDDFEFALVSAPEVLGNNHHHGAKIHQGFYSIYTSSDPRSQYCKKSARDQIIEETSRLVEKYKDEKISITVTGHSLGASLATLTAFDIAANGFNKGCLVTAIVLASPRVGDFNFKKLFSATENLRALRVRNIGDIVPEYPMLGYSDVGEEIVVDSSKSNYLKDAGLDLSKKHSLQVYLHMMAGKEGPGGAFELVVDRDIALVNRSIDALKEEYLVPAAWWVVLNKGMVQQDDGSWKLMDHEVDVIIGK</sequence>
<evidence type="ECO:0000313" key="1">
    <source>
        <dbReference type="EMBL" id="KAI4368135.1"/>
    </source>
</evidence>
<gene>
    <name evidence="1" type="ORF">MLD38_016728</name>
</gene>
<name>A0ACB9QNX0_9MYRT</name>
<protein>
    <submittedName>
        <fullName evidence="1">Uncharacterized protein</fullName>
    </submittedName>
</protein>
<accession>A0ACB9QNX0</accession>
<keyword evidence="2" id="KW-1185">Reference proteome</keyword>
<dbReference type="Proteomes" id="UP001057402">
    <property type="component" value="Chromosome 5"/>
</dbReference>
<organism evidence="1 2">
    <name type="scientific">Melastoma candidum</name>
    <dbReference type="NCBI Taxonomy" id="119954"/>
    <lineage>
        <taxon>Eukaryota</taxon>
        <taxon>Viridiplantae</taxon>
        <taxon>Streptophyta</taxon>
        <taxon>Embryophyta</taxon>
        <taxon>Tracheophyta</taxon>
        <taxon>Spermatophyta</taxon>
        <taxon>Magnoliopsida</taxon>
        <taxon>eudicotyledons</taxon>
        <taxon>Gunneridae</taxon>
        <taxon>Pentapetalae</taxon>
        <taxon>rosids</taxon>
        <taxon>malvids</taxon>
        <taxon>Myrtales</taxon>
        <taxon>Melastomataceae</taxon>
        <taxon>Melastomatoideae</taxon>
        <taxon>Melastomateae</taxon>
        <taxon>Melastoma</taxon>
    </lineage>
</organism>
<comment type="caution">
    <text evidence="1">The sequence shown here is derived from an EMBL/GenBank/DDBJ whole genome shotgun (WGS) entry which is preliminary data.</text>
</comment>
<proteinExistence type="predicted"/>
<dbReference type="EMBL" id="CM042884">
    <property type="protein sequence ID" value="KAI4368135.1"/>
    <property type="molecule type" value="Genomic_DNA"/>
</dbReference>